<protein>
    <submittedName>
        <fullName evidence="2">Glycoprotein</fullName>
    </submittedName>
</protein>
<name>Q9JFR7_9RHAB</name>
<evidence type="ECO:0000256" key="1">
    <source>
        <dbReference type="SAM" id="MobiDB-lite"/>
    </source>
</evidence>
<feature type="region of interest" description="Disordered" evidence="1">
    <location>
        <begin position="136"/>
        <end position="189"/>
    </location>
</feature>
<accession>Q9JFR7</accession>
<gene>
    <name evidence="2" type="primary">G</name>
</gene>
<proteinExistence type="evidence at transcript level"/>
<feature type="region of interest" description="Disordered" evidence="1">
    <location>
        <begin position="61"/>
        <end position="109"/>
    </location>
</feature>
<evidence type="ECO:0000313" key="2">
    <source>
        <dbReference type="EMBL" id="AAF28468.1"/>
    </source>
</evidence>
<dbReference type="EMBL" id="AF059604">
    <property type="protein sequence ID" value="AAF28468.1"/>
    <property type="molecule type" value="mRNA"/>
</dbReference>
<feature type="region of interest" description="Disordered" evidence="1">
    <location>
        <begin position="214"/>
        <end position="243"/>
    </location>
</feature>
<feature type="compositionally biased region" description="Polar residues" evidence="1">
    <location>
        <begin position="214"/>
        <end position="242"/>
    </location>
</feature>
<sequence length="331" mass="34465">NPRPSRGSSGQCILWSWNTVECTWPSAASVRAGQCILWSLNTVNSLGSSYGRIKGDTTGLGELSSLGERGSDGQRPGSESDGSQSLSMWSGSDEARTITGTDQKSESEEYRALTGVYGPASFEICQGSDYGDHSSLGYSGGSEGASHSGGAANCRDSDENITSDWSGEGSGGNDGLDYAEGRESRIPHSNSPLSAGIICDSPGEGLTSECIHSNSAKSGQPQTAGFQTSGSQISAQAGNPTRDSAIRHERSVGLCRNQRTYESRGSTGSVLSCRSHHGSFGSGAIMECIHSNSAKEGQPQTDGFQASCSWSCAVARGVAESDTREREETGL</sequence>
<feature type="compositionally biased region" description="Polar residues" evidence="1">
    <location>
        <begin position="80"/>
        <end position="90"/>
    </location>
</feature>
<reference evidence="2" key="1">
    <citation type="submission" date="1998-04" db="EMBL/GenBank/DDBJ databases">
        <authorList>
            <person name="Gong Z.X."/>
        </authorList>
    </citation>
    <scope>NUCLEOTIDE SEQUENCE</scope>
</reference>
<organism evidence="2">
    <name type="scientific">Wheat rosette stunt virus</name>
    <dbReference type="NCBI Taxonomy" id="75890"/>
    <lineage>
        <taxon>Viruses</taxon>
        <taxon>Riboviria</taxon>
        <taxon>Orthornavirae</taxon>
        <taxon>Negarnaviricota</taxon>
        <taxon>Haploviricotina</taxon>
        <taxon>Monjiviricetes</taxon>
        <taxon>Mononegavirales</taxon>
        <taxon>Rhabdoviridae</taxon>
    </lineage>
</organism>
<feature type="non-terminal residue" evidence="2">
    <location>
        <position position="1"/>
    </location>
</feature>